<evidence type="ECO:0000256" key="1">
    <source>
        <dbReference type="ARBA" id="ARBA00008601"/>
    </source>
</evidence>
<dbReference type="InterPro" id="IPR029021">
    <property type="entry name" value="Prot-tyrosine_phosphatase-like"/>
</dbReference>
<dbReference type="InterPro" id="IPR000387">
    <property type="entry name" value="Tyr_Pase_dom"/>
</dbReference>
<evidence type="ECO:0000256" key="3">
    <source>
        <dbReference type="ARBA" id="ARBA00022801"/>
    </source>
</evidence>
<dbReference type="OrthoDB" id="2017893at2759"/>
<proteinExistence type="inferred from homology"/>
<dbReference type="eggNOG" id="KOG1716">
    <property type="taxonomic scope" value="Eukaryota"/>
</dbReference>
<dbReference type="STRING" id="578462.A0A0L0SI01"/>
<dbReference type="SUPFAM" id="SSF52799">
    <property type="entry name" value="(Phosphotyrosine protein) phosphatases II"/>
    <property type="match status" value="1"/>
</dbReference>
<evidence type="ECO:0000256" key="4">
    <source>
        <dbReference type="ARBA" id="ARBA00022912"/>
    </source>
</evidence>
<keyword evidence="3" id="KW-0378">Hydrolase</keyword>
<organism evidence="7 8">
    <name type="scientific">Allomyces macrogynus (strain ATCC 38327)</name>
    <name type="common">Allomyces javanicus var. macrogynus</name>
    <dbReference type="NCBI Taxonomy" id="578462"/>
    <lineage>
        <taxon>Eukaryota</taxon>
        <taxon>Fungi</taxon>
        <taxon>Fungi incertae sedis</taxon>
        <taxon>Blastocladiomycota</taxon>
        <taxon>Blastocladiomycetes</taxon>
        <taxon>Blastocladiales</taxon>
        <taxon>Blastocladiaceae</taxon>
        <taxon>Allomyces</taxon>
    </lineage>
</organism>
<sequence>MPPPPGPPPPPPPPPVPPLHDDDPPAHVTPLIHLGSLTTLARHGLKYQRVLSVLGGVTDTRVGRRLAQDNRLLELAMDDVHAQPILPVLPQAIAYMAAAEEENTLVLVHCAAGCSRSVAMVMAYLLHRGSTRNSGEDDARSGEDAVTGALRFVQRVRPQAQPNASFMYQLRVFAALGAPRDPLPRTDPLFLHTRMLLAAIQARPTNVSLLPTRPPTNWSTLAAAPASSQYACRQCRRAVFTARHLLPPNDTAAWHTHAENCPLRTGTDAAVMHIVPPPWLLDELTAGPLEDAESGELRCPHPARARRRPAAPENETAAEPCGTPFGRYHWTRRPCPACHASAAPVFAVPRSSVDVLPLLMSGP</sequence>
<protein>
    <recommendedName>
        <fullName evidence="2">protein-tyrosine-phosphatase</fullName>
        <ecNumber evidence="2">3.1.3.48</ecNumber>
    </recommendedName>
</protein>
<dbReference type="SMART" id="SM00195">
    <property type="entry name" value="DSPc"/>
    <property type="match status" value="1"/>
</dbReference>
<comment type="similarity">
    <text evidence="1">Belongs to the protein-tyrosine phosphatase family. Non-receptor class dual specificity subfamily.</text>
</comment>
<dbReference type="PROSITE" id="PS50056">
    <property type="entry name" value="TYR_PHOSPHATASE_2"/>
    <property type="match status" value="1"/>
</dbReference>
<evidence type="ECO:0000259" key="6">
    <source>
        <dbReference type="PROSITE" id="PS50056"/>
    </source>
</evidence>
<dbReference type="PANTHER" id="PTHR45848">
    <property type="entry name" value="DUAL SPECIFICITY PROTEIN PHOSPHATASE 12 FAMILY MEMBER"/>
    <property type="match status" value="1"/>
</dbReference>
<dbReference type="InterPro" id="IPR020422">
    <property type="entry name" value="TYR_PHOSPHATASE_DUAL_dom"/>
</dbReference>
<evidence type="ECO:0000256" key="2">
    <source>
        <dbReference type="ARBA" id="ARBA00013064"/>
    </source>
</evidence>
<evidence type="ECO:0000313" key="7">
    <source>
        <dbReference type="EMBL" id="KNE62082.1"/>
    </source>
</evidence>
<evidence type="ECO:0000313" key="8">
    <source>
        <dbReference type="Proteomes" id="UP000054350"/>
    </source>
</evidence>
<keyword evidence="8" id="KW-1185">Reference proteome</keyword>
<keyword evidence="4" id="KW-0904">Protein phosphatase</keyword>
<name>A0A0L0SI01_ALLM3</name>
<reference evidence="8" key="2">
    <citation type="submission" date="2009-11" db="EMBL/GenBank/DDBJ databases">
        <title>The Genome Sequence of Allomyces macrogynus strain ATCC 38327.</title>
        <authorList>
            <consortium name="The Broad Institute Genome Sequencing Platform"/>
            <person name="Russ C."/>
            <person name="Cuomo C."/>
            <person name="Shea T."/>
            <person name="Young S.K."/>
            <person name="Zeng Q."/>
            <person name="Koehrsen M."/>
            <person name="Haas B."/>
            <person name="Borodovsky M."/>
            <person name="Guigo R."/>
            <person name="Alvarado L."/>
            <person name="Berlin A."/>
            <person name="Borenstein D."/>
            <person name="Chen Z."/>
            <person name="Engels R."/>
            <person name="Freedman E."/>
            <person name="Gellesch M."/>
            <person name="Goldberg J."/>
            <person name="Griggs A."/>
            <person name="Gujja S."/>
            <person name="Heiman D."/>
            <person name="Hepburn T."/>
            <person name="Howarth C."/>
            <person name="Jen D."/>
            <person name="Larson L."/>
            <person name="Lewis B."/>
            <person name="Mehta T."/>
            <person name="Park D."/>
            <person name="Pearson M."/>
            <person name="Roberts A."/>
            <person name="Saif S."/>
            <person name="Shenoy N."/>
            <person name="Sisk P."/>
            <person name="Stolte C."/>
            <person name="Sykes S."/>
            <person name="Walk T."/>
            <person name="White J."/>
            <person name="Yandava C."/>
            <person name="Burger G."/>
            <person name="Gray M.W."/>
            <person name="Holland P.W.H."/>
            <person name="King N."/>
            <person name="Lang F.B.F."/>
            <person name="Roger A.J."/>
            <person name="Ruiz-Trillo I."/>
            <person name="Lander E."/>
            <person name="Nusbaum C."/>
        </authorList>
    </citation>
    <scope>NUCLEOTIDE SEQUENCE [LARGE SCALE GENOMIC DNA]</scope>
    <source>
        <strain evidence="8">ATCC 38327</strain>
    </source>
</reference>
<dbReference type="PANTHER" id="PTHR45848:SF4">
    <property type="entry name" value="DUAL SPECIFICITY PROTEIN PHOSPHATASE 12"/>
    <property type="match status" value="1"/>
</dbReference>
<reference evidence="7 8" key="1">
    <citation type="submission" date="2009-11" db="EMBL/GenBank/DDBJ databases">
        <title>Annotation of Allomyces macrogynus ATCC 38327.</title>
        <authorList>
            <consortium name="The Broad Institute Genome Sequencing Platform"/>
            <person name="Russ C."/>
            <person name="Cuomo C."/>
            <person name="Burger G."/>
            <person name="Gray M.W."/>
            <person name="Holland P.W.H."/>
            <person name="King N."/>
            <person name="Lang F.B.F."/>
            <person name="Roger A.J."/>
            <person name="Ruiz-Trillo I."/>
            <person name="Young S.K."/>
            <person name="Zeng Q."/>
            <person name="Gargeya S."/>
            <person name="Fitzgerald M."/>
            <person name="Haas B."/>
            <person name="Abouelleil A."/>
            <person name="Alvarado L."/>
            <person name="Arachchi H.M."/>
            <person name="Berlin A."/>
            <person name="Chapman S.B."/>
            <person name="Gearin G."/>
            <person name="Goldberg J."/>
            <person name="Griggs A."/>
            <person name="Gujja S."/>
            <person name="Hansen M."/>
            <person name="Heiman D."/>
            <person name="Howarth C."/>
            <person name="Larimer J."/>
            <person name="Lui A."/>
            <person name="MacDonald P.J.P."/>
            <person name="McCowen C."/>
            <person name="Montmayeur A."/>
            <person name="Murphy C."/>
            <person name="Neiman D."/>
            <person name="Pearson M."/>
            <person name="Priest M."/>
            <person name="Roberts A."/>
            <person name="Saif S."/>
            <person name="Shea T."/>
            <person name="Sisk P."/>
            <person name="Stolte C."/>
            <person name="Sykes S."/>
            <person name="Wortman J."/>
            <person name="Nusbaum C."/>
            <person name="Birren B."/>
        </authorList>
    </citation>
    <scope>NUCLEOTIDE SEQUENCE [LARGE SCALE GENOMIC DNA]</scope>
    <source>
        <strain evidence="7 8">ATCC 38327</strain>
    </source>
</reference>
<dbReference type="EC" id="3.1.3.48" evidence="2"/>
<feature type="region of interest" description="Disordered" evidence="5">
    <location>
        <begin position="1"/>
        <end position="25"/>
    </location>
</feature>
<dbReference type="VEuPathDB" id="FungiDB:AMAG_07336"/>
<dbReference type="GO" id="GO:0008138">
    <property type="term" value="F:protein tyrosine/serine/threonine phosphatase activity"/>
    <property type="evidence" value="ECO:0007669"/>
    <property type="project" value="TreeGrafter"/>
</dbReference>
<dbReference type="Pfam" id="PF00782">
    <property type="entry name" value="DSPc"/>
    <property type="match status" value="1"/>
</dbReference>
<feature type="compositionally biased region" description="Pro residues" evidence="5">
    <location>
        <begin position="1"/>
        <end position="18"/>
    </location>
</feature>
<dbReference type="InterPro" id="IPR000340">
    <property type="entry name" value="Dual-sp_phosphatase_cat-dom"/>
</dbReference>
<dbReference type="GO" id="GO:0004725">
    <property type="term" value="F:protein tyrosine phosphatase activity"/>
    <property type="evidence" value="ECO:0007669"/>
    <property type="project" value="UniProtKB-EC"/>
</dbReference>
<dbReference type="CDD" id="cd14498">
    <property type="entry name" value="DSP"/>
    <property type="match status" value="1"/>
</dbReference>
<dbReference type="AlphaFoldDB" id="A0A0L0SI01"/>
<dbReference type="Gene3D" id="3.90.190.10">
    <property type="entry name" value="Protein tyrosine phosphatase superfamily"/>
    <property type="match status" value="1"/>
</dbReference>
<dbReference type="EMBL" id="GG745339">
    <property type="protein sequence ID" value="KNE62082.1"/>
    <property type="molecule type" value="Genomic_DNA"/>
</dbReference>
<accession>A0A0L0SI01</accession>
<evidence type="ECO:0000256" key="5">
    <source>
        <dbReference type="SAM" id="MobiDB-lite"/>
    </source>
</evidence>
<feature type="domain" description="Tyrosine specific protein phosphatases" evidence="6">
    <location>
        <begin position="83"/>
        <end position="158"/>
    </location>
</feature>
<gene>
    <name evidence="7" type="ORF">AMAG_07336</name>
</gene>
<dbReference type="Proteomes" id="UP000054350">
    <property type="component" value="Unassembled WGS sequence"/>
</dbReference>